<evidence type="ECO:0000313" key="10">
    <source>
        <dbReference type="EMBL" id="OGN19351.1"/>
    </source>
</evidence>
<sequence length="405" mass="45132">MALLQFQYEAKNRREEIVSGSVEAISEESALETLQERGLTVLSLVGEERGLLKMDVGGWFNRPNNKDVVVFTRQLATVIAADVPLIEGLNTIARQSEKPVFTKIVMDLAEAIRGGNSLSGAVAKYPKLFTNFYVSLVRSGEVSGRMEETLLYLADYLERNQNMNSKVKGALAYPGFILFALVTVMIIMVTSVLPKMLGFITEAGVADIPLITRILIALTDFVNRYLWVILAVMVFGIWFVRQYARTLDGKKRLDYIKISFPRLGVVARNVYIARIAETLSTLIKSGVPILEGLKITSEIANHSLYREILIEAQQNVQNGGTISEVLFKYPKEIPRLVASMLTIGEKTGKTDFMLENIFKFYNAEAERDIQNLSQLIEPILILLLGLGVALLVSAIMLPMFSLVNI</sequence>
<dbReference type="InterPro" id="IPR018076">
    <property type="entry name" value="T2SS_GspF_dom"/>
</dbReference>
<comment type="caution">
    <text evidence="10">The sequence shown here is derived from an EMBL/GenBank/DDBJ whole genome shotgun (WGS) entry which is preliminary data.</text>
</comment>
<protein>
    <recommendedName>
        <fullName evidence="9">Type II secretion system protein GspF domain-containing protein</fullName>
    </recommendedName>
</protein>
<dbReference type="Gene3D" id="1.20.81.30">
    <property type="entry name" value="Type II secretion system (T2SS), domain F"/>
    <property type="match status" value="2"/>
</dbReference>
<evidence type="ECO:0000256" key="7">
    <source>
        <dbReference type="ARBA" id="ARBA00023136"/>
    </source>
</evidence>
<feature type="transmembrane region" description="Helical" evidence="8">
    <location>
        <begin position="379"/>
        <end position="400"/>
    </location>
</feature>
<evidence type="ECO:0000259" key="9">
    <source>
        <dbReference type="Pfam" id="PF00482"/>
    </source>
</evidence>
<evidence type="ECO:0000256" key="6">
    <source>
        <dbReference type="ARBA" id="ARBA00022989"/>
    </source>
</evidence>
<evidence type="ECO:0000256" key="3">
    <source>
        <dbReference type="ARBA" id="ARBA00022475"/>
    </source>
</evidence>
<keyword evidence="3" id="KW-1003">Cell membrane</keyword>
<keyword evidence="4" id="KW-0997">Cell inner membrane</keyword>
<dbReference type="Pfam" id="PF00482">
    <property type="entry name" value="T2SSF"/>
    <property type="match status" value="2"/>
</dbReference>
<dbReference type="AlphaFoldDB" id="A0A1F8G249"/>
<keyword evidence="5 8" id="KW-0812">Transmembrane</keyword>
<dbReference type="InterPro" id="IPR042094">
    <property type="entry name" value="T2SS_GspF_sf"/>
</dbReference>
<name>A0A1F8G249_9BACT</name>
<evidence type="ECO:0000256" key="2">
    <source>
        <dbReference type="ARBA" id="ARBA00005745"/>
    </source>
</evidence>
<dbReference type="GO" id="GO:0015628">
    <property type="term" value="P:protein secretion by the type II secretion system"/>
    <property type="evidence" value="ECO:0007669"/>
    <property type="project" value="TreeGrafter"/>
</dbReference>
<dbReference type="STRING" id="1802689.A3F25_01400"/>
<feature type="domain" description="Type II secretion system protein GspF" evidence="9">
    <location>
        <begin position="71"/>
        <end position="194"/>
    </location>
</feature>
<gene>
    <name evidence="10" type="ORF">A3F25_01400</name>
</gene>
<organism evidence="10 11">
    <name type="scientific">Candidatus Yanofskybacteria bacterium RIFCSPHIGHO2_12_FULL_45_19b</name>
    <dbReference type="NCBI Taxonomy" id="1802689"/>
    <lineage>
        <taxon>Bacteria</taxon>
        <taxon>Candidatus Yanofskyibacteriota</taxon>
    </lineage>
</organism>
<reference evidence="10 11" key="1">
    <citation type="journal article" date="2016" name="Nat. Commun.">
        <title>Thousands of microbial genomes shed light on interconnected biogeochemical processes in an aquifer system.</title>
        <authorList>
            <person name="Anantharaman K."/>
            <person name="Brown C.T."/>
            <person name="Hug L.A."/>
            <person name="Sharon I."/>
            <person name="Castelle C.J."/>
            <person name="Probst A.J."/>
            <person name="Thomas B.C."/>
            <person name="Singh A."/>
            <person name="Wilkins M.J."/>
            <person name="Karaoz U."/>
            <person name="Brodie E.L."/>
            <person name="Williams K.H."/>
            <person name="Hubbard S.S."/>
            <person name="Banfield J.F."/>
        </authorList>
    </citation>
    <scope>NUCLEOTIDE SEQUENCE [LARGE SCALE GENOMIC DNA]</scope>
</reference>
<evidence type="ECO:0000256" key="8">
    <source>
        <dbReference type="SAM" id="Phobius"/>
    </source>
</evidence>
<proteinExistence type="inferred from homology"/>
<dbReference type="PANTHER" id="PTHR30012:SF0">
    <property type="entry name" value="TYPE II SECRETION SYSTEM PROTEIN F-RELATED"/>
    <property type="match status" value="1"/>
</dbReference>
<dbReference type="InterPro" id="IPR003004">
    <property type="entry name" value="GspF/PilC"/>
</dbReference>
<comment type="similarity">
    <text evidence="2">Belongs to the GSP F family.</text>
</comment>
<comment type="subcellular location">
    <subcellularLocation>
        <location evidence="1">Cell inner membrane</location>
        <topology evidence="1">Multi-pass membrane protein</topology>
    </subcellularLocation>
</comment>
<feature type="transmembrane region" description="Helical" evidence="8">
    <location>
        <begin position="225"/>
        <end position="244"/>
    </location>
</feature>
<dbReference type="FunFam" id="1.20.81.30:FF:000001">
    <property type="entry name" value="Type II secretion system protein F"/>
    <property type="match status" value="1"/>
</dbReference>
<dbReference type="PRINTS" id="PR00812">
    <property type="entry name" value="BCTERIALGSPF"/>
</dbReference>
<evidence type="ECO:0000256" key="1">
    <source>
        <dbReference type="ARBA" id="ARBA00004429"/>
    </source>
</evidence>
<dbReference type="GO" id="GO:0005886">
    <property type="term" value="C:plasma membrane"/>
    <property type="evidence" value="ECO:0007669"/>
    <property type="project" value="UniProtKB-SubCell"/>
</dbReference>
<dbReference type="Proteomes" id="UP000177478">
    <property type="component" value="Unassembled WGS sequence"/>
</dbReference>
<dbReference type="PANTHER" id="PTHR30012">
    <property type="entry name" value="GENERAL SECRETION PATHWAY PROTEIN"/>
    <property type="match status" value="1"/>
</dbReference>
<accession>A0A1F8G249</accession>
<feature type="transmembrane region" description="Helical" evidence="8">
    <location>
        <begin position="171"/>
        <end position="193"/>
    </location>
</feature>
<keyword evidence="6 8" id="KW-1133">Transmembrane helix</keyword>
<evidence type="ECO:0000256" key="5">
    <source>
        <dbReference type="ARBA" id="ARBA00022692"/>
    </source>
</evidence>
<evidence type="ECO:0000256" key="4">
    <source>
        <dbReference type="ARBA" id="ARBA00022519"/>
    </source>
</evidence>
<evidence type="ECO:0000313" key="11">
    <source>
        <dbReference type="Proteomes" id="UP000177478"/>
    </source>
</evidence>
<keyword evidence="7 8" id="KW-0472">Membrane</keyword>
<feature type="domain" description="Type II secretion system protein GspF" evidence="9">
    <location>
        <begin position="276"/>
        <end position="398"/>
    </location>
</feature>
<dbReference type="EMBL" id="MGKD01000020">
    <property type="protein sequence ID" value="OGN19351.1"/>
    <property type="molecule type" value="Genomic_DNA"/>
</dbReference>